<organism evidence="2">
    <name type="scientific">marine sediment metagenome</name>
    <dbReference type="NCBI Taxonomy" id="412755"/>
    <lineage>
        <taxon>unclassified sequences</taxon>
        <taxon>metagenomes</taxon>
        <taxon>ecological metagenomes</taxon>
    </lineage>
</organism>
<evidence type="ECO:0000256" key="1">
    <source>
        <dbReference type="SAM" id="Phobius"/>
    </source>
</evidence>
<dbReference type="PROSITE" id="PS51257">
    <property type="entry name" value="PROKAR_LIPOPROTEIN"/>
    <property type="match status" value="1"/>
</dbReference>
<accession>A0A0F9VQ41</accession>
<feature type="transmembrane region" description="Helical" evidence="1">
    <location>
        <begin position="85"/>
        <end position="102"/>
    </location>
</feature>
<evidence type="ECO:0000313" key="2">
    <source>
        <dbReference type="EMBL" id="KKN75581.1"/>
    </source>
</evidence>
<sequence>MHTRNIISNGVLWLLFGVLGCFVTISFFVYGLPSLRGELSVALYADTHTYEDAATGRIYVPELISTTSNLFGPVLIFDALGHNRVAVFFFNLAVAAVGIYYLTTRENIMRVRLFFLLSTSSVFIFSFYGVNKEILIFTVSIMVYLFVRTNIFTYIAVALVLSIFIRWQMTIFCVLILIFWTVPIIKKNRKFSIIGLLASFSLVIGDGTQGALAHVNEVADLGSIAESGSGASGLFSLMLGIQNSYGYIIIFIPKTAMLLFGLIARFDLSRVADDFWNYFVIMFQSIQNLLVFGYLFMKGKIRLENDIFFIMIIYCALFSITPIFGPRYLYPVSIWAILSCCKIEDFLVQNKSLKSE</sequence>
<dbReference type="AlphaFoldDB" id="A0A0F9VQ41"/>
<feature type="transmembrane region" description="Helical" evidence="1">
    <location>
        <begin position="151"/>
        <end position="180"/>
    </location>
</feature>
<keyword evidence="1" id="KW-1133">Transmembrane helix</keyword>
<keyword evidence="1" id="KW-0472">Membrane</keyword>
<dbReference type="EMBL" id="LAZR01000307">
    <property type="protein sequence ID" value="KKN75581.1"/>
    <property type="molecule type" value="Genomic_DNA"/>
</dbReference>
<feature type="transmembrane region" description="Helical" evidence="1">
    <location>
        <begin position="307"/>
        <end position="325"/>
    </location>
</feature>
<reference evidence="2" key="1">
    <citation type="journal article" date="2015" name="Nature">
        <title>Complex archaea that bridge the gap between prokaryotes and eukaryotes.</title>
        <authorList>
            <person name="Spang A."/>
            <person name="Saw J.H."/>
            <person name="Jorgensen S.L."/>
            <person name="Zaremba-Niedzwiedzka K."/>
            <person name="Martijn J."/>
            <person name="Lind A.E."/>
            <person name="van Eijk R."/>
            <person name="Schleper C."/>
            <person name="Guy L."/>
            <person name="Ettema T.J."/>
        </authorList>
    </citation>
    <scope>NUCLEOTIDE SEQUENCE</scope>
</reference>
<feature type="transmembrane region" description="Helical" evidence="1">
    <location>
        <begin position="12"/>
        <end position="32"/>
    </location>
</feature>
<feature type="transmembrane region" description="Helical" evidence="1">
    <location>
        <begin position="275"/>
        <end position="295"/>
    </location>
</feature>
<evidence type="ECO:0008006" key="3">
    <source>
        <dbReference type="Google" id="ProtNLM"/>
    </source>
</evidence>
<gene>
    <name evidence="2" type="ORF">LCGC14_0379340</name>
</gene>
<feature type="transmembrane region" description="Helical" evidence="1">
    <location>
        <begin position="245"/>
        <end position="263"/>
    </location>
</feature>
<proteinExistence type="predicted"/>
<name>A0A0F9VQ41_9ZZZZ</name>
<feature type="transmembrane region" description="Helical" evidence="1">
    <location>
        <begin position="114"/>
        <end position="131"/>
    </location>
</feature>
<keyword evidence="1" id="KW-0812">Transmembrane</keyword>
<protein>
    <recommendedName>
        <fullName evidence="3">Glycosyltransferase RgtA/B/C/D-like domain-containing protein</fullName>
    </recommendedName>
</protein>
<comment type="caution">
    <text evidence="2">The sequence shown here is derived from an EMBL/GenBank/DDBJ whole genome shotgun (WGS) entry which is preliminary data.</text>
</comment>